<dbReference type="GO" id="GO:0005525">
    <property type="term" value="F:GTP binding"/>
    <property type="evidence" value="ECO:0007669"/>
    <property type="project" value="UniProtKB-KW"/>
</dbReference>
<feature type="domain" description="GTP cyclohydrolase II" evidence="19">
    <location>
        <begin position="213"/>
        <end position="377"/>
    </location>
</feature>
<name>A0A5P0ZIB5_9LACO</name>
<accession>A0A5P0ZIB5</accession>
<dbReference type="UniPathway" id="UPA00275">
    <property type="reaction ID" value="UER00399"/>
</dbReference>
<comment type="caution">
    <text evidence="20">The sequence shown here is derived from an EMBL/GenBank/DDBJ whole genome shotgun (WGS) entry which is preliminary data.</text>
</comment>
<proteinExistence type="inferred from homology"/>
<reference evidence="20 21" key="1">
    <citation type="journal article" date="2019" name="Syst. Appl. Microbiol.">
        <title>Polyphasic characterization of two novel Lactobacillus spp. isolated from blown salami packages: Description of Lactobacillus halodurans sp. nov. and Lactobacillus salsicarnum sp. nov.</title>
        <authorList>
            <person name="Schuster J.A."/>
            <person name="Klingl A."/>
            <person name="Vogel R.F."/>
            <person name="Ehrmann M.A."/>
        </authorList>
    </citation>
    <scope>NUCLEOTIDE SEQUENCE [LARGE SCALE GENOMIC DNA]</scope>
    <source>
        <strain evidence="20 21">TMW 1.2118</strain>
    </source>
</reference>
<dbReference type="RefSeq" id="WP_153383393.1">
    <property type="nucleotide sequence ID" value="NZ_VDFM01000008.1"/>
</dbReference>
<comment type="pathway">
    <text evidence="5 18">Cofactor biosynthesis; riboflavin biosynthesis; 5-amino-6-(D-ribitylamino)uracil from GTP: step 1/4.</text>
</comment>
<dbReference type="Gene3D" id="3.40.50.10990">
    <property type="entry name" value="GTP cyclohydrolase II"/>
    <property type="match status" value="1"/>
</dbReference>
<evidence type="ECO:0000256" key="4">
    <source>
        <dbReference type="ARBA" id="ARBA00002284"/>
    </source>
</evidence>
<dbReference type="PANTHER" id="PTHR21327">
    <property type="entry name" value="GTP CYCLOHYDROLASE II-RELATED"/>
    <property type="match status" value="1"/>
</dbReference>
<dbReference type="InterPro" id="IPR036144">
    <property type="entry name" value="RibA-like_sf"/>
</dbReference>
<evidence type="ECO:0000256" key="12">
    <source>
        <dbReference type="ARBA" id="ARBA00022833"/>
    </source>
</evidence>
<feature type="binding site" evidence="18">
    <location>
        <position position="321"/>
    </location>
    <ligand>
        <name>GTP</name>
        <dbReference type="ChEBI" id="CHEBI:37565"/>
    </ligand>
</feature>
<evidence type="ECO:0000259" key="19">
    <source>
        <dbReference type="Pfam" id="PF00925"/>
    </source>
</evidence>
<evidence type="ECO:0000256" key="2">
    <source>
        <dbReference type="ARBA" id="ARBA00001936"/>
    </source>
</evidence>
<dbReference type="Gene3D" id="3.90.870.10">
    <property type="entry name" value="DHBP synthase"/>
    <property type="match status" value="1"/>
</dbReference>
<dbReference type="GO" id="GO:0008270">
    <property type="term" value="F:zinc ion binding"/>
    <property type="evidence" value="ECO:0007669"/>
    <property type="project" value="UniProtKB-UniRule"/>
</dbReference>
<dbReference type="GO" id="GO:0009231">
    <property type="term" value="P:riboflavin biosynthetic process"/>
    <property type="evidence" value="ECO:0007669"/>
    <property type="project" value="UniProtKB-UniRule"/>
</dbReference>
<feature type="binding site" evidence="18">
    <location>
        <position position="272"/>
    </location>
    <ligand>
        <name>Zn(2+)</name>
        <dbReference type="ChEBI" id="CHEBI:29105"/>
        <note>catalytic</note>
    </ligand>
</feature>
<keyword evidence="13" id="KW-0460">Magnesium</keyword>
<dbReference type="FunFam" id="3.40.50.10990:FF:000002">
    <property type="entry name" value="GTP cyclohydrolase-2"/>
    <property type="match status" value="1"/>
</dbReference>
<protein>
    <recommendedName>
        <fullName evidence="18">GTP cyclohydrolase-2</fullName>
        <ecNumber evidence="18">3.5.4.25</ecNumber>
    </recommendedName>
    <alternativeName>
        <fullName evidence="18">GTP cyclohydrolase II</fullName>
    </alternativeName>
</protein>
<feature type="binding site" evidence="18">
    <location>
        <position position="274"/>
    </location>
    <ligand>
        <name>Zn(2+)</name>
        <dbReference type="ChEBI" id="CHEBI:29105"/>
        <note>catalytic</note>
    </ligand>
</feature>
<comment type="function">
    <text evidence="18">Catalyzes the conversion of GTP to 2,5-diamino-6-ribosylamino-4(3H)-pyrimidinone 5'-phosphate (DARP), formate and pyrophosphate.</text>
</comment>
<evidence type="ECO:0000256" key="6">
    <source>
        <dbReference type="ARBA" id="ARBA00004904"/>
    </source>
</evidence>
<evidence type="ECO:0000256" key="14">
    <source>
        <dbReference type="ARBA" id="ARBA00023134"/>
    </source>
</evidence>
<evidence type="ECO:0000256" key="1">
    <source>
        <dbReference type="ARBA" id="ARBA00000141"/>
    </source>
</evidence>
<organism evidence="20 21">
    <name type="scientific">Companilactobacillus mishanensis</name>
    <dbReference type="NCBI Taxonomy" id="2486008"/>
    <lineage>
        <taxon>Bacteria</taxon>
        <taxon>Bacillati</taxon>
        <taxon>Bacillota</taxon>
        <taxon>Bacilli</taxon>
        <taxon>Lactobacillales</taxon>
        <taxon>Lactobacillaceae</taxon>
        <taxon>Companilactobacillus</taxon>
    </lineage>
</organism>
<comment type="cofactor">
    <cofactor evidence="18">
        <name>Zn(2+)</name>
        <dbReference type="ChEBI" id="CHEBI:29105"/>
    </cofactor>
    <text evidence="18">Binds 1 zinc ion per subunit.</text>
</comment>
<dbReference type="PANTHER" id="PTHR21327:SF18">
    <property type="entry name" value="3,4-DIHYDROXY-2-BUTANONE 4-PHOSPHATE SYNTHASE"/>
    <property type="match status" value="1"/>
</dbReference>
<evidence type="ECO:0000256" key="10">
    <source>
        <dbReference type="ARBA" id="ARBA00022741"/>
    </source>
</evidence>
<dbReference type="Proteomes" id="UP000380386">
    <property type="component" value="Unassembled WGS sequence"/>
</dbReference>
<evidence type="ECO:0000256" key="9">
    <source>
        <dbReference type="ARBA" id="ARBA00022723"/>
    </source>
</evidence>
<evidence type="ECO:0000256" key="5">
    <source>
        <dbReference type="ARBA" id="ARBA00004853"/>
    </source>
</evidence>
<keyword evidence="11 18" id="KW-0378">Hydrolase</keyword>
<comment type="similarity">
    <text evidence="7">In the N-terminal section; belongs to the DHBP synthase family.</text>
</comment>
<feature type="binding site" evidence="18">
    <location>
        <position position="261"/>
    </location>
    <ligand>
        <name>Zn(2+)</name>
        <dbReference type="ChEBI" id="CHEBI:29105"/>
        <note>catalytic</note>
    </ligand>
</feature>
<evidence type="ECO:0000256" key="16">
    <source>
        <dbReference type="ARBA" id="ARBA00023239"/>
    </source>
</evidence>
<dbReference type="InterPro" id="IPR032677">
    <property type="entry name" value="GTP_cyclohydro_II"/>
</dbReference>
<keyword evidence="9 18" id="KW-0479">Metal-binding</keyword>
<dbReference type="Pfam" id="PF00926">
    <property type="entry name" value="DHBP_synthase"/>
    <property type="match status" value="1"/>
</dbReference>
<comment type="cofactor">
    <cofactor evidence="3">
        <name>Mg(2+)</name>
        <dbReference type="ChEBI" id="CHEBI:18420"/>
    </cofactor>
</comment>
<dbReference type="InterPro" id="IPR000926">
    <property type="entry name" value="RibA"/>
</dbReference>
<dbReference type="NCBIfam" id="NF001591">
    <property type="entry name" value="PRK00393.1"/>
    <property type="match status" value="1"/>
</dbReference>
<keyword evidence="8 18" id="KW-0686">Riboflavin biosynthesis</keyword>
<dbReference type="OrthoDB" id="9793111at2"/>
<feature type="binding site" evidence="18">
    <location>
        <begin position="256"/>
        <end position="260"/>
    </location>
    <ligand>
        <name>GTP</name>
        <dbReference type="ChEBI" id="CHEBI:37565"/>
    </ligand>
</feature>
<comment type="cofactor">
    <cofactor evidence="2">
        <name>Mn(2+)</name>
        <dbReference type="ChEBI" id="CHEBI:29035"/>
    </cofactor>
</comment>
<evidence type="ECO:0000256" key="11">
    <source>
        <dbReference type="ARBA" id="ARBA00022801"/>
    </source>
</evidence>
<evidence type="ECO:0000256" key="15">
    <source>
        <dbReference type="ARBA" id="ARBA00023211"/>
    </source>
</evidence>
<dbReference type="PIRSF" id="PIRSF001259">
    <property type="entry name" value="RibA"/>
    <property type="match status" value="1"/>
</dbReference>
<dbReference type="GO" id="GO:0008686">
    <property type="term" value="F:3,4-dihydroxy-2-butanone-4-phosphate synthase activity"/>
    <property type="evidence" value="ECO:0007669"/>
    <property type="project" value="UniProtKB-EC"/>
</dbReference>
<feature type="binding site" evidence="18">
    <location>
        <position position="361"/>
    </location>
    <ligand>
        <name>GTP</name>
        <dbReference type="ChEBI" id="CHEBI:37565"/>
    </ligand>
</feature>
<keyword evidence="14 18" id="KW-0342">GTP-binding</keyword>
<evidence type="ECO:0000256" key="8">
    <source>
        <dbReference type="ARBA" id="ARBA00022619"/>
    </source>
</evidence>
<gene>
    <name evidence="18 20" type="primary">ribA</name>
    <name evidence="20" type="ORF">FHL02_07220</name>
</gene>
<comment type="pathway">
    <text evidence="6">Cofactor biosynthesis; riboflavin biosynthesis; 2-hydroxy-3-oxobutyl phosphate from D-ribulose 5-phosphate: step 1/1.</text>
</comment>
<evidence type="ECO:0000256" key="7">
    <source>
        <dbReference type="ARBA" id="ARBA00005520"/>
    </source>
</evidence>
<evidence type="ECO:0000313" key="21">
    <source>
        <dbReference type="Proteomes" id="UP000380386"/>
    </source>
</evidence>
<comment type="catalytic activity">
    <reaction evidence="1">
        <text>D-ribulose 5-phosphate = (2S)-2-hydroxy-3-oxobutyl phosphate + formate + H(+)</text>
        <dbReference type="Rhea" id="RHEA:18457"/>
        <dbReference type="ChEBI" id="CHEBI:15378"/>
        <dbReference type="ChEBI" id="CHEBI:15740"/>
        <dbReference type="ChEBI" id="CHEBI:58121"/>
        <dbReference type="ChEBI" id="CHEBI:58830"/>
        <dbReference type="EC" id="4.1.99.12"/>
    </reaction>
</comment>
<evidence type="ECO:0000313" key="20">
    <source>
        <dbReference type="EMBL" id="MQS52810.1"/>
    </source>
</evidence>
<comment type="similarity">
    <text evidence="18">Belongs to the GTP cyclohydrolase II family.</text>
</comment>
<dbReference type="InterPro" id="IPR000422">
    <property type="entry name" value="DHBP_synthase_RibB"/>
</dbReference>
<dbReference type="Pfam" id="PF00925">
    <property type="entry name" value="GTP_cyclohydro2"/>
    <property type="match status" value="1"/>
</dbReference>
<dbReference type="EC" id="3.5.4.25" evidence="18"/>
<evidence type="ECO:0000256" key="3">
    <source>
        <dbReference type="ARBA" id="ARBA00001946"/>
    </source>
</evidence>
<dbReference type="GO" id="GO:0005829">
    <property type="term" value="C:cytosol"/>
    <property type="evidence" value="ECO:0007669"/>
    <property type="project" value="TreeGrafter"/>
</dbReference>
<dbReference type="FunFam" id="3.90.870.10:FF:000001">
    <property type="entry name" value="Riboflavin biosynthesis protein RibBA"/>
    <property type="match status" value="1"/>
</dbReference>
<keyword evidence="15" id="KW-0464">Manganese</keyword>
<comment type="catalytic activity">
    <reaction evidence="17 18">
        <text>GTP + 4 H2O = 2,5-diamino-6-hydroxy-4-(5-phosphoribosylamino)-pyrimidine + formate + 2 phosphate + 3 H(+)</text>
        <dbReference type="Rhea" id="RHEA:23704"/>
        <dbReference type="ChEBI" id="CHEBI:15377"/>
        <dbReference type="ChEBI" id="CHEBI:15378"/>
        <dbReference type="ChEBI" id="CHEBI:15740"/>
        <dbReference type="ChEBI" id="CHEBI:37565"/>
        <dbReference type="ChEBI" id="CHEBI:43474"/>
        <dbReference type="ChEBI" id="CHEBI:58614"/>
        <dbReference type="EC" id="3.5.4.25"/>
    </reaction>
</comment>
<evidence type="ECO:0000256" key="18">
    <source>
        <dbReference type="HAMAP-Rule" id="MF_00179"/>
    </source>
</evidence>
<dbReference type="EMBL" id="VDFM01000008">
    <property type="protein sequence ID" value="MQS52810.1"/>
    <property type="molecule type" value="Genomic_DNA"/>
</dbReference>
<feature type="binding site" evidence="18">
    <location>
        <position position="356"/>
    </location>
    <ligand>
        <name>GTP</name>
        <dbReference type="ChEBI" id="CHEBI:37565"/>
    </ligand>
</feature>
<dbReference type="SUPFAM" id="SSF55821">
    <property type="entry name" value="YrdC/RibB"/>
    <property type="match status" value="1"/>
</dbReference>
<sequence>MQSKEIISTVESALEELKKGKLIIVADSPDRESEGDMVGLADFATGETVNKMITHARGLLCVPMSHEYGGRLKLTPMVPDGEDAFGTAFTISTDAKTTTTGISAFDRAKTINALANPNSSYDDFFHPGHIFPLIAAKNGIFERTGHTEAAVDLAKLAGGSPVAYICEVVKKSGTMARLKDLRVIAEENDMQLITIEDIIEYRRMKDTSYIKEIADVKLPTKYGDFQMKAYKVNETDEPTLLISKGDIKGADPLLFRMHSECLTGDIFGSKRCDCGQQLQTALETIEKNGSGAVLYLRQEGRGIGLENKLKAYELQEQGFDTVEANVKLGFKPDERDYGLAASILKIQNVDHVELMTNNPDKVEKLEELGIKVDKRIPIETKPTKENIRYLETKKIKFHHLLSEVN</sequence>
<evidence type="ECO:0000256" key="17">
    <source>
        <dbReference type="ARBA" id="ARBA00049295"/>
    </source>
</evidence>
<dbReference type="AlphaFoldDB" id="A0A5P0ZIB5"/>
<keyword evidence="12 18" id="KW-0862">Zinc</keyword>
<evidence type="ECO:0000256" key="13">
    <source>
        <dbReference type="ARBA" id="ARBA00022842"/>
    </source>
</evidence>
<feature type="active site" description="Proton acceptor" evidence="18">
    <location>
        <position position="333"/>
    </location>
</feature>
<comment type="function">
    <text evidence="4">Catalyzes the conversion of D-ribulose 5-phosphate to formate and 3,4-dihydroxy-2-butanone 4-phosphate.</text>
</comment>
<dbReference type="GO" id="GO:0003935">
    <property type="term" value="F:GTP cyclohydrolase II activity"/>
    <property type="evidence" value="ECO:0007669"/>
    <property type="project" value="UniProtKB-UniRule"/>
</dbReference>
<dbReference type="SUPFAM" id="SSF142695">
    <property type="entry name" value="RibA-like"/>
    <property type="match status" value="1"/>
</dbReference>
<keyword evidence="16" id="KW-0456">Lyase</keyword>
<dbReference type="CDD" id="cd00641">
    <property type="entry name" value="GTP_cyclohydro2"/>
    <property type="match status" value="1"/>
</dbReference>
<keyword evidence="10 18" id="KW-0547">Nucleotide-binding</keyword>
<dbReference type="NCBIfam" id="TIGR00505">
    <property type="entry name" value="ribA"/>
    <property type="match status" value="1"/>
</dbReference>
<feature type="binding site" evidence="18">
    <location>
        <begin position="299"/>
        <end position="301"/>
    </location>
    <ligand>
        <name>GTP</name>
        <dbReference type="ChEBI" id="CHEBI:37565"/>
    </ligand>
</feature>
<dbReference type="NCBIfam" id="TIGR00506">
    <property type="entry name" value="ribB"/>
    <property type="match status" value="1"/>
</dbReference>
<feature type="active site" description="Nucleophile" evidence="18">
    <location>
        <position position="335"/>
    </location>
</feature>
<dbReference type="HAMAP" id="MF_00179">
    <property type="entry name" value="RibA"/>
    <property type="match status" value="1"/>
</dbReference>
<dbReference type="InterPro" id="IPR017945">
    <property type="entry name" value="DHBP_synth_RibB-like_a/b_dom"/>
</dbReference>
<feature type="binding site" evidence="18">
    <location>
        <position position="277"/>
    </location>
    <ligand>
        <name>GTP</name>
        <dbReference type="ChEBI" id="CHEBI:37565"/>
    </ligand>
</feature>